<evidence type="ECO:0000313" key="3">
    <source>
        <dbReference type="Proteomes" id="UP001472677"/>
    </source>
</evidence>
<evidence type="ECO:0000256" key="1">
    <source>
        <dbReference type="SAM" id="MobiDB-lite"/>
    </source>
</evidence>
<dbReference type="Proteomes" id="UP001472677">
    <property type="component" value="Unassembled WGS sequence"/>
</dbReference>
<gene>
    <name evidence="2" type="ORF">V6N12_014617</name>
</gene>
<keyword evidence="3" id="KW-1185">Reference proteome</keyword>
<proteinExistence type="predicted"/>
<evidence type="ECO:0000313" key="2">
    <source>
        <dbReference type="EMBL" id="KAK8542006.1"/>
    </source>
</evidence>
<organism evidence="2 3">
    <name type="scientific">Hibiscus sabdariffa</name>
    <name type="common">roselle</name>
    <dbReference type="NCBI Taxonomy" id="183260"/>
    <lineage>
        <taxon>Eukaryota</taxon>
        <taxon>Viridiplantae</taxon>
        <taxon>Streptophyta</taxon>
        <taxon>Embryophyta</taxon>
        <taxon>Tracheophyta</taxon>
        <taxon>Spermatophyta</taxon>
        <taxon>Magnoliopsida</taxon>
        <taxon>eudicotyledons</taxon>
        <taxon>Gunneridae</taxon>
        <taxon>Pentapetalae</taxon>
        <taxon>rosids</taxon>
        <taxon>malvids</taxon>
        <taxon>Malvales</taxon>
        <taxon>Malvaceae</taxon>
        <taxon>Malvoideae</taxon>
        <taxon>Hibiscus</taxon>
    </lineage>
</organism>
<feature type="region of interest" description="Disordered" evidence="1">
    <location>
        <begin position="1"/>
        <end position="34"/>
    </location>
</feature>
<reference evidence="2 3" key="1">
    <citation type="journal article" date="2024" name="G3 (Bethesda)">
        <title>Genome assembly of Hibiscus sabdariffa L. provides insights into metabolisms of medicinal natural products.</title>
        <authorList>
            <person name="Kim T."/>
        </authorList>
    </citation>
    <scope>NUCLEOTIDE SEQUENCE [LARGE SCALE GENOMIC DNA]</scope>
    <source>
        <strain evidence="2">TK-2024</strain>
        <tissue evidence="2">Old leaves</tissue>
    </source>
</reference>
<name>A0ABR2DKQ7_9ROSI</name>
<dbReference type="EMBL" id="JBBPBM010000024">
    <property type="protein sequence ID" value="KAK8542006.1"/>
    <property type="molecule type" value="Genomic_DNA"/>
</dbReference>
<feature type="compositionally biased region" description="Basic and acidic residues" evidence="1">
    <location>
        <begin position="11"/>
        <end position="20"/>
    </location>
</feature>
<sequence length="124" mass="13649">MKVNPGAASTERAERQDRYPEFVTRGHGRRRHDPVSYYAGGSAAVVIRNQQVTKCSQGGGADRWEEIFEGAWMVRGETVGDGQEAEVRETAVKGVDVDGREETVVDEFGVDEGDMESGMAEKLR</sequence>
<protein>
    <submittedName>
        <fullName evidence="2">Uncharacterized protein</fullName>
    </submittedName>
</protein>
<accession>A0ABR2DKQ7</accession>
<comment type="caution">
    <text evidence="2">The sequence shown here is derived from an EMBL/GenBank/DDBJ whole genome shotgun (WGS) entry which is preliminary data.</text>
</comment>